<dbReference type="Proteomes" id="UP000534306">
    <property type="component" value="Unassembled WGS sequence"/>
</dbReference>
<feature type="transmembrane region" description="Helical" evidence="6">
    <location>
        <begin position="50"/>
        <end position="71"/>
    </location>
</feature>
<feature type="transmembrane region" description="Helical" evidence="6">
    <location>
        <begin position="105"/>
        <end position="128"/>
    </location>
</feature>
<feature type="transmembrane region" description="Helical" evidence="6">
    <location>
        <begin position="198"/>
        <end position="218"/>
    </location>
</feature>
<feature type="transmembrane region" description="Helical" evidence="6">
    <location>
        <begin position="12"/>
        <end position="38"/>
    </location>
</feature>
<keyword evidence="4 6" id="KW-1133">Transmembrane helix</keyword>
<keyword evidence="2" id="KW-0813">Transport</keyword>
<dbReference type="Pfam" id="PF07690">
    <property type="entry name" value="MFS_1"/>
    <property type="match status" value="1"/>
</dbReference>
<evidence type="ECO:0000313" key="9">
    <source>
        <dbReference type="EMBL" id="NOL41701.1"/>
    </source>
</evidence>
<evidence type="ECO:0000313" key="8">
    <source>
        <dbReference type="EMBL" id="MBB6565433.1"/>
    </source>
</evidence>
<dbReference type="Gene3D" id="1.20.1250.20">
    <property type="entry name" value="MFS general substrate transporter like domains"/>
    <property type="match status" value="1"/>
</dbReference>
<evidence type="ECO:0000256" key="1">
    <source>
        <dbReference type="ARBA" id="ARBA00004651"/>
    </source>
</evidence>
<dbReference type="InterPro" id="IPR036259">
    <property type="entry name" value="MFS_trans_sf"/>
</dbReference>
<dbReference type="CDD" id="cd17321">
    <property type="entry name" value="MFS_MMR_MDR_like"/>
    <property type="match status" value="1"/>
</dbReference>
<feature type="transmembrane region" description="Helical" evidence="6">
    <location>
        <begin position="167"/>
        <end position="186"/>
    </location>
</feature>
<dbReference type="EMBL" id="JACHKF010000001">
    <property type="protein sequence ID" value="MBB6565433.1"/>
    <property type="molecule type" value="Genomic_DNA"/>
</dbReference>
<feature type="transmembrane region" description="Helical" evidence="6">
    <location>
        <begin position="329"/>
        <end position="352"/>
    </location>
</feature>
<dbReference type="AlphaFoldDB" id="A0A7Y4L1T6"/>
<feature type="transmembrane region" description="Helical" evidence="6">
    <location>
        <begin position="423"/>
        <end position="444"/>
    </location>
</feature>
<evidence type="ECO:0000313" key="10">
    <source>
        <dbReference type="Proteomes" id="UP000534306"/>
    </source>
</evidence>
<evidence type="ECO:0000313" key="11">
    <source>
        <dbReference type="Proteomes" id="UP000553957"/>
    </source>
</evidence>
<dbReference type="InterPro" id="IPR001958">
    <property type="entry name" value="Tet-R_TetA/multi-R_MdtG-like"/>
</dbReference>
<feature type="domain" description="Major facilitator superfamily (MFS) profile" evidence="7">
    <location>
        <begin position="14"/>
        <end position="448"/>
    </location>
</feature>
<feature type="transmembrane region" description="Helical" evidence="6">
    <location>
        <begin position="301"/>
        <end position="322"/>
    </location>
</feature>
<reference evidence="9 10" key="1">
    <citation type="submission" date="2020-05" db="EMBL/GenBank/DDBJ databases">
        <title>Genome sequence of Kribbella sandramycini ATCC 39419.</title>
        <authorList>
            <person name="Maclea K.S."/>
            <person name="Fair J.L."/>
        </authorList>
    </citation>
    <scope>NUCLEOTIDE SEQUENCE [LARGE SCALE GENOMIC DNA]</scope>
    <source>
        <strain evidence="9 10">ATCC 39419</strain>
    </source>
</reference>
<evidence type="ECO:0000256" key="2">
    <source>
        <dbReference type="ARBA" id="ARBA00022448"/>
    </source>
</evidence>
<dbReference type="PRINTS" id="PR01035">
    <property type="entry name" value="TCRTETA"/>
</dbReference>
<evidence type="ECO:0000256" key="4">
    <source>
        <dbReference type="ARBA" id="ARBA00022989"/>
    </source>
</evidence>
<evidence type="ECO:0000256" key="5">
    <source>
        <dbReference type="ARBA" id="ARBA00023136"/>
    </source>
</evidence>
<reference evidence="8 11" key="2">
    <citation type="submission" date="2020-08" db="EMBL/GenBank/DDBJ databases">
        <title>Sequencing the genomes of 1000 actinobacteria strains.</title>
        <authorList>
            <person name="Klenk H.-P."/>
        </authorList>
    </citation>
    <scope>NUCLEOTIDE SEQUENCE [LARGE SCALE GENOMIC DNA]</scope>
    <source>
        <strain evidence="8 11">DSM 15626</strain>
    </source>
</reference>
<comment type="caution">
    <text evidence="9">The sequence shown here is derived from an EMBL/GenBank/DDBJ whole genome shotgun (WGS) entry which is preliminary data.</text>
</comment>
<dbReference type="Gene3D" id="1.20.1720.10">
    <property type="entry name" value="Multidrug resistance protein D"/>
    <property type="match status" value="1"/>
</dbReference>
<dbReference type="InterPro" id="IPR020846">
    <property type="entry name" value="MFS_dom"/>
</dbReference>
<dbReference type="EMBL" id="JABJRC010000003">
    <property type="protein sequence ID" value="NOL41701.1"/>
    <property type="molecule type" value="Genomic_DNA"/>
</dbReference>
<evidence type="ECO:0000256" key="3">
    <source>
        <dbReference type="ARBA" id="ARBA00022692"/>
    </source>
</evidence>
<keyword evidence="10" id="KW-1185">Reference proteome</keyword>
<gene>
    <name evidence="8" type="ORF">HNR71_001070</name>
    <name evidence="9" type="ORF">HPO96_15750</name>
</gene>
<proteinExistence type="predicted"/>
<keyword evidence="5 6" id="KW-0472">Membrane</keyword>
<feature type="transmembrane region" description="Helical" evidence="6">
    <location>
        <begin position="230"/>
        <end position="249"/>
    </location>
</feature>
<dbReference type="GO" id="GO:0005886">
    <property type="term" value="C:plasma membrane"/>
    <property type="evidence" value="ECO:0007669"/>
    <property type="project" value="UniProtKB-SubCell"/>
</dbReference>
<dbReference type="SUPFAM" id="SSF103473">
    <property type="entry name" value="MFS general substrate transporter"/>
    <property type="match status" value="1"/>
</dbReference>
<feature type="transmembrane region" description="Helical" evidence="6">
    <location>
        <begin position="80"/>
        <end position="99"/>
    </location>
</feature>
<dbReference type="RefSeq" id="WP_171674190.1">
    <property type="nucleotide sequence ID" value="NZ_BAAAGT010000001.1"/>
</dbReference>
<feature type="transmembrane region" description="Helical" evidence="6">
    <location>
        <begin position="270"/>
        <end position="289"/>
    </location>
</feature>
<protein>
    <submittedName>
        <fullName evidence="8">EmrB/QacA subfamily drug resistance transporter</fullName>
    </submittedName>
    <submittedName>
        <fullName evidence="9">MFS transporter</fullName>
    </submittedName>
</protein>
<evidence type="ECO:0000256" key="6">
    <source>
        <dbReference type="SAM" id="Phobius"/>
    </source>
</evidence>
<dbReference type="PANTHER" id="PTHR42718">
    <property type="entry name" value="MAJOR FACILITATOR SUPERFAMILY MULTIDRUG TRANSPORTER MFSC"/>
    <property type="match status" value="1"/>
</dbReference>
<organism evidence="9 10">
    <name type="scientific">Kribbella sandramycini</name>
    <dbReference type="NCBI Taxonomy" id="60450"/>
    <lineage>
        <taxon>Bacteria</taxon>
        <taxon>Bacillati</taxon>
        <taxon>Actinomycetota</taxon>
        <taxon>Actinomycetes</taxon>
        <taxon>Propionibacteriales</taxon>
        <taxon>Kribbellaceae</taxon>
        <taxon>Kribbella</taxon>
    </lineage>
</organism>
<name>A0A7Y4L1T6_9ACTN</name>
<keyword evidence="3 6" id="KW-0812">Transmembrane</keyword>
<evidence type="ECO:0000259" key="7">
    <source>
        <dbReference type="PROSITE" id="PS50850"/>
    </source>
</evidence>
<feature type="transmembrane region" description="Helical" evidence="6">
    <location>
        <begin position="140"/>
        <end position="161"/>
    </location>
</feature>
<accession>A0A7Y4L1T6</accession>
<dbReference type="Proteomes" id="UP000553957">
    <property type="component" value="Unassembled WGS sequence"/>
</dbReference>
<comment type="subcellular location">
    <subcellularLocation>
        <location evidence="1">Cell membrane</location>
        <topology evidence="1">Multi-pass membrane protein</topology>
    </subcellularLocation>
</comment>
<dbReference type="PROSITE" id="PS50850">
    <property type="entry name" value="MFS"/>
    <property type="match status" value="1"/>
</dbReference>
<dbReference type="GO" id="GO:0022857">
    <property type="term" value="F:transmembrane transporter activity"/>
    <property type="evidence" value="ECO:0007669"/>
    <property type="project" value="InterPro"/>
</dbReference>
<sequence>MTLTASPPGISRAALTAAFFGTFLAILDTAIVNVGLAAMQQSLSASFTQLQWIVDGFALSLAALLLTGGLLGDRFGRKRVYLGGVALFLASSLLCAVAPTIDVLIAGRVVQGIAAAIMMPVALAIVGRSTTDRAVRARRFGIYGVVVSFGFVSGPLLGGLLVDTLGWRSLFLVNLPIGALILILGVRGLTESADPEHAHLDVPGQTFAALFLGALVFATIEYREYGWHSATTWLVSVLCLAALIGLILIERRSRQPMLPVALFRDPRFTVTILGAAALGFAAGGSMYLLSLYLQGERGNSATATGLLMLPLTVAAGVGSYLAGRLTAAYAAWVPMSIGFTSLGIGLLGMLTADAGTSYALIAICFVLNGLGQGLSITPASAAVLEIAPLERAGIASATVSSARGGGTAVGIAVLGALTVHGLLSGLLVAGVTILAAAVLLVLFVGRAQR</sequence>
<dbReference type="PANTHER" id="PTHR42718:SF9">
    <property type="entry name" value="MAJOR FACILITATOR SUPERFAMILY MULTIDRUG TRANSPORTER MFSC"/>
    <property type="match status" value="1"/>
</dbReference>
<dbReference type="InterPro" id="IPR011701">
    <property type="entry name" value="MFS"/>
</dbReference>